<accession>A0A5J5EU67</accession>
<name>A0A5J5EU67_9PEZI</name>
<dbReference type="EMBL" id="VXIS01000120">
    <property type="protein sequence ID" value="KAA8903264.1"/>
    <property type="molecule type" value="Genomic_DNA"/>
</dbReference>
<reference evidence="2 3" key="1">
    <citation type="submission" date="2019-09" db="EMBL/GenBank/DDBJ databases">
        <title>Draft genome of the ectomycorrhizal ascomycete Sphaerosporella brunnea.</title>
        <authorList>
            <consortium name="DOE Joint Genome Institute"/>
            <person name="Benucci G.M."/>
            <person name="Marozzi G."/>
            <person name="Antonielli L."/>
            <person name="Sanchez S."/>
            <person name="Marco P."/>
            <person name="Wang X."/>
            <person name="Falini L.B."/>
            <person name="Barry K."/>
            <person name="Haridas S."/>
            <person name="Lipzen A."/>
            <person name="Labutti K."/>
            <person name="Grigoriev I.V."/>
            <person name="Murat C."/>
            <person name="Martin F."/>
            <person name="Albertini E."/>
            <person name="Donnini D."/>
            <person name="Bonito G."/>
        </authorList>
    </citation>
    <scope>NUCLEOTIDE SEQUENCE [LARGE SCALE GENOMIC DNA]</scope>
    <source>
        <strain evidence="2 3">Sb_GMNB300</strain>
    </source>
</reference>
<sequence length="211" mass="23547">MPIFGSKKDRYQLLEERLNLVAADCYVWSAGIDGLSTVLPGSQIDGPAFGLSIQKSMFLELQSLAHKLKESIEALKKDYAWLSKKQREVMSREGLPNLEQLAQNKTWIKHVETHIGFVRQTLMKAQEVVDSIPSIQETYKAWRDRGELRGVGVLLVPGFKWANQGWAMPQARADTPRPPTAESRISLSDLADLSDLPAVPLSPQNLVNPGK</sequence>
<feature type="coiled-coil region" evidence="1">
    <location>
        <begin position="58"/>
        <end position="85"/>
    </location>
</feature>
<keyword evidence="3" id="KW-1185">Reference proteome</keyword>
<organism evidence="2 3">
    <name type="scientific">Sphaerosporella brunnea</name>
    <dbReference type="NCBI Taxonomy" id="1250544"/>
    <lineage>
        <taxon>Eukaryota</taxon>
        <taxon>Fungi</taxon>
        <taxon>Dikarya</taxon>
        <taxon>Ascomycota</taxon>
        <taxon>Pezizomycotina</taxon>
        <taxon>Pezizomycetes</taxon>
        <taxon>Pezizales</taxon>
        <taxon>Pyronemataceae</taxon>
        <taxon>Sphaerosporella</taxon>
    </lineage>
</organism>
<dbReference type="AlphaFoldDB" id="A0A5J5EU67"/>
<dbReference type="Proteomes" id="UP000326924">
    <property type="component" value="Unassembled WGS sequence"/>
</dbReference>
<proteinExistence type="predicted"/>
<keyword evidence="1" id="KW-0175">Coiled coil</keyword>
<evidence type="ECO:0000256" key="1">
    <source>
        <dbReference type="SAM" id="Coils"/>
    </source>
</evidence>
<evidence type="ECO:0000313" key="3">
    <source>
        <dbReference type="Proteomes" id="UP000326924"/>
    </source>
</evidence>
<comment type="caution">
    <text evidence="2">The sequence shown here is derived from an EMBL/GenBank/DDBJ whole genome shotgun (WGS) entry which is preliminary data.</text>
</comment>
<gene>
    <name evidence="2" type="ORF">FN846DRAFT_908161</name>
</gene>
<protein>
    <submittedName>
        <fullName evidence="2">Uncharacterized protein</fullName>
    </submittedName>
</protein>
<evidence type="ECO:0000313" key="2">
    <source>
        <dbReference type="EMBL" id="KAA8903264.1"/>
    </source>
</evidence>
<dbReference type="InParanoid" id="A0A5J5EU67"/>